<feature type="region of interest" description="Disordered" evidence="8">
    <location>
        <begin position="88"/>
        <end position="107"/>
    </location>
</feature>
<dbReference type="EMBL" id="MU155226">
    <property type="protein sequence ID" value="KAF9478799.1"/>
    <property type="molecule type" value="Genomic_DNA"/>
</dbReference>
<comment type="caution">
    <text evidence="11">The sequence shown here is derived from an EMBL/GenBank/DDBJ whole genome shotgun (WGS) entry which is preliminary data.</text>
</comment>
<dbReference type="GO" id="GO:0006511">
    <property type="term" value="P:ubiquitin-dependent protein catabolic process"/>
    <property type="evidence" value="ECO:0007669"/>
    <property type="project" value="TreeGrafter"/>
</dbReference>
<evidence type="ECO:0000256" key="6">
    <source>
        <dbReference type="ARBA" id="ARBA00022786"/>
    </source>
</evidence>
<dbReference type="EC" id="2.3.2.26" evidence="3"/>
<evidence type="ECO:0000313" key="11">
    <source>
        <dbReference type="EMBL" id="KAF9478799.1"/>
    </source>
</evidence>
<dbReference type="Gene3D" id="3.30.2160.10">
    <property type="entry name" value="Hect, E3 ligase catalytic domain"/>
    <property type="match status" value="1"/>
</dbReference>
<evidence type="ECO:0000259" key="9">
    <source>
        <dbReference type="PROSITE" id="PS50020"/>
    </source>
</evidence>
<organism evidence="11 12">
    <name type="scientific">Pholiota conissans</name>
    <dbReference type="NCBI Taxonomy" id="109636"/>
    <lineage>
        <taxon>Eukaryota</taxon>
        <taxon>Fungi</taxon>
        <taxon>Dikarya</taxon>
        <taxon>Basidiomycota</taxon>
        <taxon>Agaricomycotina</taxon>
        <taxon>Agaricomycetes</taxon>
        <taxon>Agaricomycetidae</taxon>
        <taxon>Agaricales</taxon>
        <taxon>Agaricineae</taxon>
        <taxon>Strophariaceae</taxon>
        <taxon>Pholiota</taxon>
    </lineage>
</organism>
<keyword evidence="6 7" id="KW-0833">Ubl conjugation pathway</keyword>
<evidence type="ECO:0000259" key="10">
    <source>
        <dbReference type="PROSITE" id="PS50237"/>
    </source>
</evidence>
<keyword evidence="12" id="KW-1185">Reference proteome</keyword>
<evidence type="ECO:0000256" key="7">
    <source>
        <dbReference type="PROSITE-ProRule" id="PRU00104"/>
    </source>
</evidence>
<protein>
    <recommendedName>
        <fullName evidence="3">HECT-type E3 ubiquitin transferase</fullName>
        <ecNumber evidence="3">2.3.2.26</ecNumber>
    </recommendedName>
</protein>
<dbReference type="PROSITE" id="PS50020">
    <property type="entry name" value="WW_DOMAIN_2"/>
    <property type="match status" value="3"/>
</dbReference>
<dbReference type="InterPro" id="IPR050409">
    <property type="entry name" value="E3_ubiq-protein_ligase"/>
</dbReference>
<dbReference type="Gene3D" id="2.20.70.10">
    <property type="match status" value="2"/>
</dbReference>
<evidence type="ECO:0000256" key="3">
    <source>
        <dbReference type="ARBA" id="ARBA00012485"/>
    </source>
</evidence>
<dbReference type="InterPro" id="IPR000569">
    <property type="entry name" value="HECT_dom"/>
</dbReference>
<evidence type="ECO:0000313" key="12">
    <source>
        <dbReference type="Proteomes" id="UP000807469"/>
    </source>
</evidence>
<comment type="caution">
    <text evidence="7">Lacks conserved residue(s) required for the propagation of feature annotation.</text>
</comment>
<dbReference type="Proteomes" id="UP000807469">
    <property type="component" value="Unassembled WGS sequence"/>
</dbReference>
<dbReference type="CDD" id="cd00201">
    <property type="entry name" value="WW"/>
    <property type="match status" value="3"/>
</dbReference>
<feature type="domain" description="WW" evidence="9">
    <location>
        <begin position="56"/>
        <end position="89"/>
    </location>
</feature>
<accession>A0A9P5Z2A0</accession>
<reference evidence="11" key="1">
    <citation type="submission" date="2020-11" db="EMBL/GenBank/DDBJ databases">
        <authorList>
            <consortium name="DOE Joint Genome Institute"/>
            <person name="Ahrendt S."/>
            <person name="Riley R."/>
            <person name="Andreopoulos W."/>
            <person name="Labutti K."/>
            <person name="Pangilinan J."/>
            <person name="Ruiz-Duenas F.J."/>
            <person name="Barrasa J.M."/>
            <person name="Sanchez-Garcia M."/>
            <person name="Camarero S."/>
            <person name="Miyauchi S."/>
            <person name="Serrano A."/>
            <person name="Linde D."/>
            <person name="Babiker R."/>
            <person name="Drula E."/>
            <person name="Ayuso-Fernandez I."/>
            <person name="Pacheco R."/>
            <person name="Padilla G."/>
            <person name="Ferreira P."/>
            <person name="Barriuso J."/>
            <person name="Kellner H."/>
            <person name="Castanera R."/>
            <person name="Alfaro M."/>
            <person name="Ramirez L."/>
            <person name="Pisabarro A.G."/>
            <person name="Kuo A."/>
            <person name="Tritt A."/>
            <person name="Lipzen A."/>
            <person name="He G."/>
            <person name="Yan M."/>
            <person name="Ng V."/>
            <person name="Cullen D."/>
            <person name="Martin F."/>
            <person name="Rosso M.-N."/>
            <person name="Henrissat B."/>
            <person name="Hibbett D."/>
            <person name="Martinez A.T."/>
            <person name="Grigoriev I.V."/>
        </authorList>
    </citation>
    <scope>NUCLEOTIDE SEQUENCE</scope>
    <source>
        <strain evidence="11">CIRM-BRFM 674</strain>
    </source>
</reference>
<dbReference type="SUPFAM" id="SSF51045">
    <property type="entry name" value="WW domain"/>
    <property type="match status" value="3"/>
</dbReference>
<comment type="pathway">
    <text evidence="2">Protein modification; protein ubiquitination.</text>
</comment>
<evidence type="ECO:0000256" key="4">
    <source>
        <dbReference type="ARBA" id="ARBA00022679"/>
    </source>
</evidence>
<name>A0A9P5Z2A0_9AGAR</name>
<evidence type="ECO:0000256" key="8">
    <source>
        <dbReference type="SAM" id="MobiDB-lite"/>
    </source>
</evidence>
<dbReference type="GO" id="GO:0005737">
    <property type="term" value="C:cytoplasm"/>
    <property type="evidence" value="ECO:0007669"/>
    <property type="project" value="TreeGrafter"/>
</dbReference>
<feature type="domain" description="HECT" evidence="10">
    <location>
        <begin position="232"/>
        <end position="569"/>
    </location>
</feature>
<dbReference type="AlphaFoldDB" id="A0A9P5Z2A0"/>
<keyword evidence="4" id="KW-0808">Transferase</keyword>
<dbReference type="GO" id="GO:0061630">
    <property type="term" value="F:ubiquitin protein ligase activity"/>
    <property type="evidence" value="ECO:0007669"/>
    <property type="project" value="UniProtKB-EC"/>
</dbReference>
<evidence type="ECO:0000256" key="5">
    <source>
        <dbReference type="ARBA" id="ARBA00022737"/>
    </source>
</evidence>
<dbReference type="Gene3D" id="3.30.2410.10">
    <property type="entry name" value="Hect, E3 ligase catalytic domain"/>
    <property type="match status" value="1"/>
</dbReference>
<dbReference type="InterPro" id="IPR035983">
    <property type="entry name" value="Hect_E3_ubiquitin_ligase"/>
</dbReference>
<feature type="domain" description="WW" evidence="9">
    <location>
        <begin position="146"/>
        <end position="180"/>
    </location>
</feature>
<dbReference type="GO" id="GO:0016567">
    <property type="term" value="P:protein ubiquitination"/>
    <property type="evidence" value="ECO:0007669"/>
    <property type="project" value="TreeGrafter"/>
</dbReference>
<evidence type="ECO:0000256" key="2">
    <source>
        <dbReference type="ARBA" id="ARBA00004906"/>
    </source>
</evidence>
<proteinExistence type="predicted"/>
<dbReference type="Gene3D" id="3.90.1750.10">
    <property type="entry name" value="Hect, E3 ligase catalytic domains"/>
    <property type="match status" value="1"/>
</dbReference>
<dbReference type="SMART" id="SM00119">
    <property type="entry name" value="HECTc"/>
    <property type="match status" value="1"/>
</dbReference>
<dbReference type="Pfam" id="PF00397">
    <property type="entry name" value="WW"/>
    <property type="match status" value="3"/>
</dbReference>
<dbReference type="InterPro" id="IPR001202">
    <property type="entry name" value="WW_dom"/>
</dbReference>
<dbReference type="Pfam" id="PF00632">
    <property type="entry name" value="HECT"/>
    <property type="match status" value="1"/>
</dbReference>
<feature type="domain" description="WW" evidence="9">
    <location>
        <begin position="104"/>
        <end position="137"/>
    </location>
</feature>
<dbReference type="SUPFAM" id="SSF56204">
    <property type="entry name" value="Hect, E3 ligase catalytic domain"/>
    <property type="match status" value="1"/>
</dbReference>
<dbReference type="InterPro" id="IPR036020">
    <property type="entry name" value="WW_dom_sf"/>
</dbReference>
<dbReference type="SMART" id="SM00456">
    <property type="entry name" value="WW"/>
    <property type="match status" value="3"/>
</dbReference>
<gene>
    <name evidence="11" type="ORF">BDN70DRAFT_921647</name>
</gene>
<dbReference type="PROSITE" id="PS50237">
    <property type="entry name" value="HECT"/>
    <property type="match status" value="1"/>
</dbReference>
<dbReference type="PROSITE" id="PS01159">
    <property type="entry name" value="WW_DOMAIN_1"/>
    <property type="match status" value="3"/>
</dbReference>
<evidence type="ECO:0000256" key="1">
    <source>
        <dbReference type="ARBA" id="ARBA00000885"/>
    </source>
</evidence>
<dbReference type="PANTHER" id="PTHR11254">
    <property type="entry name" value="HECT DOMAIN UBIQUITIN-PROTEIN LIGASE"/>
    <property type="match status" value="1"/>
</dbReference>
<keyword evidence="5" id="KW-0677">Repeat</keyword>
<sequence length="589" mass="67099">MSARTLVSSAYIPSFDTPSTTSASLLRNERIQPVSGSEEDSATSSCSKVAAEDVEAPLPMGWEKQLDNKGRTYYLDHNTLTTTWVRPAANSGVAGGPSTDDDLDPLPGGWEWRVDSKGRKYYLNHNTRTTTWNRPPSLNAVANDLGPLPPGWEIRVLPGNKSTYFVDHNTRTTTWQDPRTATYRMDPTSLFRRKLQYLHRMQRQDIQPGVFRITLRRSHIIEDSLSVINKASSNHLKRRLKVLYEGEVKAHINVVRDWFELLFNRLFDPAFGLFKHDDMGRIQIDPKFMKRPKYLEYYKFVGRLHSMAILHGFLVDPQLVPLIYPILTCSGRSDLYSDKTALMKSIAKVKILNGKRMLETYKLIDRRTEKTFHVEVKPLANMSGDDFAHKEDEDEFYEALAIHRCSNGAGPQMRALVDGFFELLRRRDLFVGYTLSEIEKLIGGISVIDVEEGSRNATEETDGELIPYMHLDLFWQVLRSWTIERQRTLFQYVTGLKRVPATDQVKVLSAPDGDVRRVTILGNVERAVPDSWEDTPEHTLYVPPYETFEAMEGSLLGAITDCSWDAAVTSEVEDMSTSSALMAKQESHH</sequence>
<comment type="catalytic activity">
    <reaction evidence="1">
        <text>S-ubiquitinyl-[E2 ubiquitin-conjugating enzyme]-L-cysteine + [acceptor protein]-L-lysine = [E2 ubiquitin-conjugating enzyme]-L-cysteine + N(6)-ubiquitinyl-[acceptor protein]-L-lysine.</text>
        <dbReference type="EC" id="2.3.2.26"/>
    </reaction>
</comment>
<dbReference type="OrthoDB" id="3045089at2759"/>
<dbReference type="PANTHER" id="PTHR11254:SF440">
    <property type="entry name" value="E3 UBIQUITIN-PROTEIN LIGASE NEDD-4"/>
    <property type="match status" value="1"/>
</dbReference>